<dbReference type="Gene3D" id="1.20.58.340">
    <property type="entry name" value="Magnesium transport protein CorA, transmembrane region"/>
    <property type="match status" value="1"/>
</dbReference>
<dbReference type="RefSeq" id="XP_037165722.1">
    <property type="nucleotide sequence ID" value="XM_037307384.1"/>
</dbReference>
<sequence>MLLTKTLRPKTSLLELTKENHHFIDQALGESRGTKDDDATEGGQLYARSVKIFMAQGQLATPSTSFLLLAATSPLLSTEAYRVQDASDDLQGTYNKLAKNRIQGRDTSDRSHGQLDKDLEIQHLDLRRTLEEGEAHVSQILRYQPCEVDLDWSKAPSYVSIKADWRSLIDEARRLEAEVRDYMQLQVGDLSLEESRRSIELSNIQIRESQSVTILAFVYVPLNLATSIFSMDIQQLNQKGQNLWVFFVTAVVALLVTGGSWACSNSGYKAMAWYKEAAAVSGAYAKKGEKQEHGLLLRMAMLVWLVRNGHTVWMWKSRAWLAILMNSKTRGEWSSGESIKSQHVSMFRNTVDPPR</sequence>
<comment type="caution">
    <text evidence="6">The sequence shown here is derived from an EMBL/GenBank/DDBJ whole genome shotgun (WGS) entry which is preliminary data.</text>
</comment>
<evidence type="ECO:0000313" key="7">
    <source>
        <dbReference type="Proteomes" id="UP000578531"/>
    </source>
</evidence>
<proteinExistence type="predicted"/>
<dbReference type="EMBL" id="JACCJC010000019">
    <property type="protein sequence ID" value="KAF6236376.1"/>
    <property type="molecule type" value="Genomic_DNA"/>
</dbReference>
<evidence type="ECO:0000256" key="5">
    <source>
        <dbReference type="SAM" id="Phobius"/>
    </source>
</evidence>
<evidence type="ECO:0000256" key="1">
    <source>
        <dbReference type="ARBA" id="ARBA00004141"/>
    </source>
</evidence>
<reference evidence="6 7" key="1">
    <citation type="journal article" date="2020" name="Genomics">
        <title>Complete, high-quality genomes from long-read metagenomic sequencing of two wolf lichen thalli reveals enigmatic genome architecture.</title>
        <authorList>
            <person name="McKenzie S.K."/>
            <person name="Walston R.F."/>
            <person name="Allen J.L."/>
        </authorList>
    </citation>
    <scope>NUCLEOTIDE SEQUENCE [LARGE SCALE GENOMIC DNA]</scope>
    <source>
        <strain evidence="6">WasteWater2</strain>
    </source>
</reference>
<evidence type="ECO:0000256" key="4">
    <source>
        <dbReference type="ARBA" id="ARBA00023136"/>
    </source>
</evidence>
<keyword evidence="7" id="KW-1185">Reference proteome</keyword>
<dbReference type="GeneID" id="59287130"/>
<accession>A0A8H6FWZ7</accession>
<dbReference type="AlphaFoldDB" id="A0A8H6FWZ7"/>
<evidence type="ECO:0000256" key="3">
    <source>
        <dbReference type="ARBA" id="ARBA00022989"/>
    </source>
</evidence>
<keyword evidence="2 5" id="KW-0812">Transmembrane</keyword>
<feature type="transmembrane region" description="Helical" evidence="5">
    <location>
        <begin position="212"/>
        <end position="231"/>
    </location>
</feature>
<dbReference type="Proteomes" id="UP000578531">
    <property type="component" value="Unassembled WGS sequence"/>
</dbReference>
<dbReference type="InterPro" id="IPR045863">
    <property type="entry name" value="CorA_TM1_TM2"/>
</dbReference>
<gene>
    <name evidence="6" type="ORF">HO173_005467</name>
</gene>
<evidence type="ECO:0000313" key="6">
    <source>
        <dbReference type="EMBL" id="KAF6236376.1"/>
    </source>
</evidence>
<dbReference type="OrthoDB" id="3231000at2759"/>
<feature type="transmembrane region" description="Helical" evidence="5">
    <location>
        <begin position="243"/>
        <end position="263"/>
    </location>
</feature>
<name>A0A8H6FWZ7_9LECA</name>
<keyword evidence="4 5" id="KW-0472">Membrane</keyword>
<dbReference type="SUPFAM" id="SSF144083">
    <property type="entry name" value="Magnesium transport protein CorA, transmembrane region"/>
    <property type="match status" value="1"/>
</dbReference>
<dbReference type="GO" id="GO:0016020">
    <property type="term" value="C:membrane"/>
    <property type="evidence" value="ECO:0007669"/>
    <property type="project" value="UniProtKB-SubCell"/>
</dbReference>
<protein>
    <submittedName>
        <fullName evidence="6">Uncharacterized protein</fullName>
    </submittedName>
</protein>
<evidence type="ECO:0000256" key="2">
    <source>
        <dbReference type="ARBA" id="ARBA00022692"/>
    </source>
</evidence>
<comment type="subcellular location">
    <subcellularLocation>
        <location evidence="1">Membrane</location>
        <topology evidence="1">Multi-pass membrane protein</topology>
    </subcellularLocation>
</comment>
<organism evidence="6 7">
    <name type="scientific">Letharia columbiana</name>
    <dbReference type="NCBI Taxonomy" id="112416"/>
    <lineage>
        <taxon>Eukaryota</taxon>
        <taxon>Fungi</taxon>
        <taxon>Dikarya</taxon>
        <taxon>Ascomycota</taxon>
        <taxon>Pezizomycotina</taxon>
        <taxon>Lecanoromycetes</taxon>
        <taxon>OSLEUM clade</taxon>
        <taxon>Lecanoromycetidae</taxon>
        <taxon>Lecanorales</taxon>
        <taxon>Lecanorineae</taxon>
        <taxon>Parmeliaceae</taxon>
        <taxon>Letharia</taxon>
    </lineage>
</organism>
<keyword evidence="3 5" id="KW-1133">Transmembrane helix</keyword>